<evidence type="ECO:0000259" key="4">
    <source>
        <dbReference type="PROSITE" id="PS50217"/>
    </source>
</evidence>
<protein>
    <submittedName>
        <fullName evidence="5">CIC11C00000003175</fullName>
    </submittedName>
</protein>
<evidence type="ECO:0000313" key="6">
    <source>
        <dbReference type="Proteomes" id="UP000182259"/>
    </source>
</evidence>
<organism evidence="5 6">
    <name type="scientific">Sungouiella intermedia</name>
    <dbReference type="NCBI Taxonomy" id="45354"/>
    <lineage>
        <taxon>Eukaryota</taxon>
        <taxon>Fungi</taxon>
        <taxon>Dikarya</taxon>
        <taxon>Ascomycota</taxon>
        <taxon>Saccharomycotina</taxon>
        <taxon>Pichiomycetes</taxon>
        <taxon>Metschnikowiaceae</taxon>
        <taxon>Sungouiella</taxon>
    </lineage>
</organism>
<feature type="domain" description="BZIP" evidence="4">
    <location>
        <begin position="177"/>
        <end position="235"/>
    </location>
</feature>
<dbReference type="InterPro" id="IPR050936">
    <property type="entry name" value="AP-1-like"/>
</dbReference>
<dbReference type="EMBL" id="LT635768">
    <property type="protein sequence ID" value="SGZ56767.1"/>
    <property type="molecule type" value="Genomic_DNA"/>
</dbReference>
<dbReference type="PANTHER" id="PTHR40621:SF8">
    <property type="entry name" value="AP-1-LIKE TRANSCRIPTION FACTOR YAP3"/>
    <property type="match status" value="1"/>
</dbReference>
<dbReference type="Gene3D" id="1.20.5.170">
    <property type="match status" value="1"/>
</dbReference>
<dbReference type="GO" id="GO:0001228">
    <property type="term" value="F:DNA-binding transcription activator activity, RNA polymerase II-specific"/>
    <property type="evidence" value="ECO:0007669"/>
    <property type="project" value="TreeGrafter"/>
</dbReference>
<sequence>MSFDIKDEMYIHNPEICDQDPMDLKQENMRMFNQQQINSYYTPNGYMAPGQYGGHWSPQTMNDVSQNSMNQHYVMNGGYRDVPSDDMKFRQAPVMMENGSISTVSLPSYGGQIMNVQNVHSGNKPSDVPPPIKAEVLSDVDNGKKRPKAKKQFLSEQEALLMEKDDSELNDHELTIKKKAQNRLAQRAFRERKEFKLKELENKLLQSEEERQKLLEKLDEIKLQFISIRTENRFLRNSADLSSAALGYGVALENSLFVFPKSQEEFITNMVEGTGHNVNQDTINKVYDEPLNPGRKVLAIGAVWDYLQIKAEEEKYENVDMIEVMSLLKGNEACHGYGPAYPLELVESVLNQVAECT</sequence>
<name>A0A1L0BZJ2_9ASCO</name>
<dbReference type="SUPFAM" id="SSF57959">
    <property type="entry name" value="Leucine zipper domain"/>
    <property type="match status" value="1"/>
</dbReference>
<dbReference type="PANTHER" id="PTHR40621">
    <property type="entry name" value="TRANSCRIPTION FACTOR KAPC-RELATED"/>
    <property type="match status" value="1"/>
</dbReference>
<dbReference type="InterPro" id="IPR046347">
    <property type="entry name" value="bZIP_sf"/>
</dbReference>
<accession>A0A1L0BZJ2</accession>
<dbReference type="AlphaFoldDB" id="A0A1L0BZJ2"/>
<dbReference type="PROSITE" id="PS00036">
    <property type="entry name" value="BZIP_BASIC"/>
    <property type="match status" value="1"/>
</dbReference>
<evidence type="ECO:0000313" key="5">
    <source>
        <dbReference type="EMBL" id="SGZ56767.1"/>
    </source>
</evidence>
<evidence type="ECO:0000256" key="1">
    <source>
        <dbReference type="ARBA" id="ARBA00004123"/>
    </source>
</evidence>
<dbReference type="PROSITE" id="PS50217">
    <property type="entry name" value="BZIP"/>
    <property type="match status" value="1"/>
</dbReference>
<dbReference type="GO" id="GO:0090575">
    <property type="term" value="C:RNA polymerase II transcription regulator complex"/>
    <property type="evidence" value="ECO:0007669"/>
    <property type="project" value="TreeGrafter"/>
</dbReference>
<proteinExistence type="predicted"/>
<feature type="coiled-coil region" evidence="3">
    <location>
        <begin position="190"/>
        <end position="224"/>
    </location>
</feature>
<dbReference type="GO" id="GO:0000976">
    <property type="term" value="F:transcription cis-regulatory region binding"/>
    <property type="evidence" value="ECO:0007669"/>
    <property type="project" value="InterPro"/>
</dbReference>
<evidence type="ECO:0000256" key="2">
    <source>
        <dbReference type="ARBA" id="ARBA00023242"/>
    </source>
</evidence>
<comment type="subcellular location">
    <subcellularLocation>
        <location evidence="1">Nucleus</location>
    </subcellularLocation>
</comment>
<keyword evidence="2" id="KW-0539">Nucleus</keyword>
<gene>
    <name evidence="5" type="ORF">SAMEA4029009_CIC11G00000003175</name>
</gene>
<dbReference type="CDD" id="cd14688">
    <property type="entry name" value="bZIP_YAP"/>
    <property type="match status" value="1"/>
</dbReference>
<dbReference type="Proteomes" id="UP000182259">
    <property type="component" value="Chromosome V"/>
</dbReference>
<reference evidence="5 6" key="1">
    <citation type="submission" date="2016-10" db="EMBL/GenBank/DDBJ databases">
        <authorList>
            <person name="de Groot N.N."/>
        </authorList>
    </citation>
    <scope>NUCLEOTIDE SEQUENCE [LARGE SCALE GENOMIC DNA]</scope>
    <source>
        <strain evidence="5 6">PYCC 4715</strain>
    </source>
</reference>
<evidence type="ECO:0000256" key="3">
    <source>
        <dbReference type="SAM" id="Coils"/>
    </source>
</evidence>
<dbReference type="SMART" id="SM00338">
    <property type="entry name" value="BRLZ"/>
    <property type="match status" value="1"/>
</dbReference>
<dbReference type="InterPro" id="IPR004827">
    <property type="entry name" value="bZIP"/>
</dbReference>
<keyword evidence="3" id="KW-0175">Coiled coil</keyword>